<keyword evidence="2" id="KW-0808">Transferase</keyword>
<dbReference type="SUPFAM" id="SSF55729">
    <property type="entry name" value="Acyl-CoA N-acyltransferases (Nat)"/>
    <property type="match status" value="1"/>
</dbReference>
<dbReference type="OrthoDB" id="9796171at2"/>
<dbReference type="Gene3D" id="3.40.630.30">
    <property type="match status" value="1"/>
</dbReference>
<dbReference type="EMBL" id="PIPW01000003">
    <property type="protein sequence ID" value="RUO51877.1"/>
    <property type="molecule type" value="Genomic_DNA"/>
</dbReference>
<name>A0A432XT25_9GAMM</name>
<evidence type="ECO:0000313" key="3">
    <source>
        <dbReference type="Proteomes" id="UP000287198"/>
    </source>
</evidence>
<dbReference type="CDD" id="cd04301">
    <property type="entry name" value="NAT_SF"/>
    <property type="match status" value="1"/>
</dbReference>
<keyword evidence="3" id="KW-1185">Reference proteome</keyword>
<dbReference type="AlphaFoldDB" id="A0A432XT25"/>
<dbReference type="Pfam" id="PF13673">
    <property type="entry name" value="Acetyltransf_10"/>
    <property type="match status" value="1"/>
</dbReference>
<dbReference type="InterPro" id="IPR000182">
    <property type="entry name" value="GNAT_dom"/>
</dbReference>
<evidence type="ECO:0000313" key="2">
    <source>
        <dbReference type="EMBL" id="RUO51877.1"/>
    </source>
</evidence>
<protein>
    <submittedName>
        <fullName evidence="2">GNAT family N-acetyltransferase</fullName>
    </submittedName>
</protein>
<comment type="caution">
    <text evidence="2">The sequence shown here is derived from an EMBL/GenBank/DDBJ whole genome shotgun (WGS) entry which is preliminary data.</text>
</comment>
<gene>
    <name evidence="2" type="ORF">CWI69_09520</name>
</gene>
<evidence type="ECO:0000259" key="1">
    <source>
        <dbReference type="PROSITE" id="PS51186"/>
    </source>
</evidence>
<organism evidence="2 3">
    <name type="scientific">Pseudidiomarina halophila</name>
    <dbReference type="NCBI Taxonomy" id="1449799"/>
    <lineage>
        <taxon>Bacteria</taxon>
        <taxon>Pseudomonadati</taxon>
        <taxon>Pseudomonadota</taxon>
        <taxon>Gammaproteobacteria</taxon>
        <taxon>Alteromonadales</taxon>
        <taxon>Idiomarinaceae</taxon>
        <taxon>Pseudidiomarina</taxon>
    </lineage>
</organism>
<dbReference type="GO" id="GO:0016747">
    <property type="term" value="F:acyltransferase activity, transferring groups other than amino-acyl groups"/>
    <property type="evidence" value="ECO:0007669"/>
    <property type="project" value="InterPro"/>
</dbReference>
<dbReference type="PROSITE" id="PS51186">
    <property type="entry name" value="GNAT"/>
    <property type="match status" value="1"/>
</dbReference>
<feature type="domain" description="N-acetyltransferase" evidence="1">
    <location>
        <begin position="10"/>
        <end position="152"/>
    </location>
</feature>
<reference evidence="3" key="1">
    <citation type="journal article" date="2018" name="Front. Microbiol.">
        <title>Genome-Based Analysis Reveals the Taxonomy and Diversity of the Family Idiomarinaceae.</title>
        <authorList>
            <person name="Liu Y."/>
            <person name="Lai Q."/>
            <person name="Shao Z."/>
        </authorList>
    </citation>
    <scope>NUCLEOTIDE SEQUENCE [LARGE SCALE GENOMIC DNA]</scope>
    <source>
        <strain evidence="3">BH195</strain>
    </source>
</reference>
<sequence>MNDQLTWVVKSFAELTTKELYQLLQLRQDVFVVEQTCPYLDADGLDDQAFHLYALDAAGVMVAYARLFGASSKTPYARIGRVISAGTVRRQGLGRELMRRAIDWCHEHYPDAPIRLGAQVYLRAFYHSFEFREIGAEYLEDGIPHVDMERAP</sequence>
<dbReference type="InterPro" id="IPR016181">
    <property type="entry name" value="Acyl_CoA_acyltransferase"/>
</dbReference>
<dbReference type="Proteomes" id="UP000287198">
    <property type="component" value="Unassembled WGS sequence"/>
</dbReference>
<accession>A0A432XT25</accession>
<dbReference type="RefSeq" id="WP_126763981.1">
    <property type="nucleotide sequence ID" value="NZ_JBHLTZ010000010.1"/>
</dbReference>
<proteinExistence type="predicted"/>